<dbReference type="EMBL" id="JBFMIA010000009">
    <property type="protein sequence ID" value="MEW9502346.1"/>
    <property type="molecule type" value="Genomic_DNA"/>
</dbReference>
<dbReference type="CDD" id="cd00383">
    <property type="entry name" value="trans_reg_C"/>
    <property type="match status" value="1"/>
</dbReference>
<sequence>MKKMYKILVVEDNLYIQNLVMEFLESQHYHVEVANDGEECLKKYQNNNFDLIILDIMLPKMDGFQICQMIRKKSSIPIILLTALGDEFDQLRGFELGIDDYITKPFSFNILVNRVKAVLRRTYQEDTKKMVFEDLNIDVDAHKIYIDNVEIELTTKEFELIILLVKNQDKVVTRRDILQQLWEYDYHGDTRVIDTHIKNIRKKIDRPYIKTVKGVGYILEK</sequence>
<feature type="modified residue" description="4-aspartylphosphate" evidence="6">
    <location>
        <position position="55"/>
    </location>
</feature>
<evidence type="ECO:0000256" key="3">
    <source>
        <dbReference type="ARBA" id="ARBA00023015"/>
    </source>
</evidence>
<keyword evidence="2" id="KW-0902">Two-component regulatory system</keyword>
<evidence type="ECO:0000313" key="11">
    <source>
        <dbReference type="Proteomes" id="UP001556040"/>
    </source>
</evidence>
<evidence type="ECO:0000259" key="9">
    <source>
        <dbReference type="PROSITE" id="PS51755"/>
    </source>
</evidence>
<accession>A0ABV3Q526</accession>
<dbReference type="Proteomes" id="UP001556040">
    <property type="component" value="Unassembled WGS sequence"/>
</dbReference>
<dbReference type="PROSITE" id="PS51755">
    <property type="entry name" value="OMPR_PHOB"/>
    <property type="match status" value="1"/>
</dbReference>
<dbReference type="Pfam" id="PF00072">
    <property type="entry name" value="Response_reg"/>
    <property type="match status" value="1"/>
</dbReference>
<dbReference type="InterPro" id="IPR039420">
    <property type="entry name" value="WalR-like"/>
</dbReference>
<gene>
    <name evidence="10" type="ORF">AB1471_11120</name>
</gene>
<dbReference type="SMART" id="SM00862">
    <property type="entry name" value="Trans_reg_C"/>
    <property type="match status" value="1"/>
</dbReference>
<dbReference type="InterPro" id="IPR036388">
    <property type="entry name" value="WH-like_DNA-bd_sf"/>
</dbReference>
<feature type="DNA-binding region" description="OmpR/PhoB-type" evidence="7">
    <location>
        <begin position="127"/>
        <end position="221"/>
    </location>
</feature>
<keyword evidence="3" id="KW-0805">Transcription regulation</keyword>
<dbReference type="Gene3D" id="3.40.50.2300">
    <property type="match status" value="1"/>
</dbReference>
<protein>
    <submittedName>
        <fullName evidence="10">Response regulator transcription factor</fullName>
    </submittedName>
</protein>
<keyword evidence="5" id="KW-0804">Transcription</keyword>
<dbReference type="PANTHER" id="PTHR48111">
    <property type="entry name" value="REGULATOR OF RPOS"/>
    <property type="match status" value="1"/>
</dbReference>
<evidence type="ECO:0000256" key="6">
    <source>
        <dbReference type="PROSITE-ProRule" id="PRU00169"/>
    </source>
</evidence>
<evidence type="ECO:0000256" key="1">
    <source>
        <dbReference type="ARBA" id="ARBA00022553"/>
    </source>
</evidence>
<evidence type="ECO:0000256" key="4">
    <source>
        <dbReference type="ARBA" id="ARBA00023125"/>
    </source>
</evidence>
<feature type="domain" description="OmpR/PhoB-type" evidence="9">
    <location>
        <begin position="127"/>
        <end position="221"/>
    </location>
</feature>
<keyword evidence="1 6" id="KW-0597">Phosphoprotein</keyword>
<dbReference type="SUPFAM" id="SSF52172">
    <property type="entry name" value="CheY-like"/>
    <property type="match status" value="1"/>
</dbReference>
<evidence type="ECO:0000256" key="5">
    <source>
        <dbReference type="ARBA" id="ARBA00023163"/>
    </source>
</evidence>
<reference evidence="10 11" key="1">
    <citation type="journal article" date="1979" name="Int. J. Syst. Evol. Microbiol.">
        <title>Bacillus globisporus subsp. marinus subsp. nov.</title>
        <authorList>
            <person name="Liu H."/>
        </authorList>
    </citation>
    <scope>NUCLEOTIDE SEQUENCE [LARGE SCALE GENOMIC DNA]</scope>
    <source>
        <strain evidence="10 11">DSM 1297</strain>
    </source>
</reference>
<dbReference type="Gene3D" id="6.10.250.690">
    <property type="match status" value="1"/>
</dbReference>
<dbReference type="Gene3D" id="1.10.10.10">
    <property type="entry name" value="Winged helix-like DNA-binding domain superfamily/Winged helix DNA-binding domain"/>
    <property type="match status" value="1"/>
</dbReference>
<comment type="caution">
    <text evidence="10">The sequence shown here is derived from an EMBL/GenBank/DDBJ whole genome shotgun (WGS) entry which is preliminary data.</text>
</comment>
<keyword evidence="4 7" id="KW-0238">DNA-binding</keyword>
<name>A0ABV3Q526_9BACL</name>
<evidence type="ECO:0000313" key="10">
    <source>
        <dbReference type="EMBL" id="MEW9502346.1"/>
    </source>
</evidence>
<dbReference type="CDD" id="cd17574">
    <property type="entry name" value="REC_OmpR"/>
    <property type="match status" value="1"/>
</dbReference>
<evidence type="ECO:0000256" key="7">
    <source>
        <dbReference type="PROSITE-ProRule" id="PRU01091"/>
    </source>
</evidence>
<evidence type="ECO:0000256" key="2">
    <source>
        <dbReference type="ARBA" id="ARBA00023012"/>
    </source>
</evidence>
<evidence type="ECO:0000259" key="8">
    <source>
        <dbReference type="PROSITE" id="PS50110"/>
    </source>
</evidence>
<dbReference type="InterPro" id="IPR001867">
    <property type="entry name" value="OmpR/PhoB-type_DNA-bd"/>
</dbReference>
<proteinExistence type="predicted"/>
<dbReference type="PROSITE" id="PS50110">
    <property type="entry name" value="RESPONSE_REGULATORY"/>
    <property type="match status" value="1"/>
</dbReference>
<dbReference type="Pfam" id="PF00486">
    <property type="entry name" value="Trans_reg_C"/>
    <property type="match status" value="1"/>
</dbReference>
<feature type="domain" description="Response regulatory" evidence="8">
    <location>
        <begin position="6"/>
        <end position="119"/>
    </location>
</feature>
<dbReference type="SMART" id="SM00448">
    <property type="entry name" value="REC"/>
    <property type="match status" value="1"/>
</dbReference>
<dbReference type="PANTHER" id="PTHR48111:SF32">
    <property type="entry name" value="STAGE 0 SPORULATION PROTEIN A HOMOLOG"/>
    <property type="match status" value="1"/>
</dbReference>
<dbReference type="RefSeq" id="WP_367779839.1">
    <property type="nucleotide sequence ID" value="NZ_JBFMIA010000009.1"/>
</dbReference>
<keyword evidence="11" id="KW-1185">Reference proteome</keyword>
<dbReference type="InterPro" id="IPR001789">
    <property type="entry name" value="Sig_transdc_resp-reg_receiver"/>
</dbReference>
<dbReference type="InterPro" id="IPR011006">
    <property type="entry name" value="CheY-like_superfamily"/>
</dbReference>
<organism evidence="10 11">
    <name type="scientific">Jeotgalibacillus marinus</name>
    <dbReference type="NCBI Taxonomy" id="86667"/>
    <lineage>
        <taxon>Bacteria</taxon>
        <taxon>Bacillati</taxon>
        <taxon>Bacillota</taxon>
        <taxon>Bacilli</taxon>
        <taxon>Bacillales</taxon>
        <taxon>Caryophanaceae</taxon>
        <taxon>Jeotgalibacillus</taxon>
    </lineage>
</organism>